<gene>
    <name evidence="1" type="ORF">NCTC11978_00271</name>
</gene>
<evidence type="ECO:0000313" key="1">
    <source>
        <dbReference type="EMBL" id="STX37120.1"/>
    </source>
</evidence>
<evidence type="ECO:0000313" key="2">
    <source>
        <dbReference type="Proteomes" id="UP000254033"/>
    </source>
</evidence>
<dbReference type="RefSeq" id="WP_115174331.1">
    <property type="nucleotide sequence ID" value="NZ_UGNY01000001.1"/>
</dbReference>
<protein>
    <submittedName>
        <fullName evidence="1">Uncharacterized protein</fullName>
    </submittedName>
</protein>
<proteinExistence type="predicted"/>
<dbReference type="Proteomes" id="UP000254033">
    <property type="component" value="Unassembled WGS sequence"/>
</dbReference>
<accession>A0A378IQ97</accession>
<name>A0A378IQ97_9GAMM</name>
<reference evidence="1 2" key="1">
    <citation type="submission" date="2018-06" db="EMBL/GenBank/DDBJ databases">
        <authorList>
            <consortium name="Pathogen Informatics"/>
            <person name="Doyle S."/>
        </authorList>
    </citation>
    <scope>NUCLEOTIDE SEQUENCE [LARGE SCALE GENOMIC DNA]</scope>
    <source>
        <strain evidence="1 2">NCTC11978</strain>
    </source>
</reference>
<organism evidence="1 2">
    <name type="scientific">Legionella feeleii</name>
    <dbReference type="NCBI Taxonomy" id="453"/>
    <lineage>
        <taxon>Bacteria</taxon>
        <taxon>Pseudomonadati</taxon>
        <taxon>Pseudomonadota</taxon>
        <taxon>Gammaproteobacteria</taxon>
        <taxon>Legionellales</taxon>
        <taxon>Legionellaceae</taxon>
        <taxon>Legionella</taxon>
    </lineage>
</organism>
<dbReference type="AlphaFoldDB" id="A0A378IQ97"/>
<sequence>MKQTLVLIPGVSGDSGLWQHQINHLQEVVDIKVIVVTQRTTCQDMIDYVLEQSQQSILTGAKTLIIHGNQEPLFSLEEPADVVDLSVVKGRNQ</sequence>
<dbReference type="EMBL" id="UGNY01000001">
    <property type="protein sequence ID" value="STX37120.1"/>
    <property type="molecule type" value="Genomic_DNA"/>
</dbReference>